<dbReference type="PANTHER" id="PTHR16515">
    <property type="entry name" value="PR DOMAIN ZINC FINGER PROTEIN"/>
    <property type="match status" value="1"/>
</dbReference>
<feature type="domain" description="SET" evidence="3">
    <location>
        <begin position="24"/>
        <end position="137"/>
    </location>
</feature>
<reference key="1">
    <citation type="journal article" date="2007" name="Nature">
        <title>The medaka draft genome and insights into vertebrate genome evolution.</title>
        <authorList>
            <person name="Kasahara M."/>
            <person name="Naruse K."/>
            <person name="Sasaki S."/>
            <person name="Nakatani Y."/>
            <person name="Qu W."/>
            <person name="Ahsan B."/>
            <person name="Yamada T."/>
            <person name="Nagayasu Y."/>
            <person name="Doi K."/>
            <person name="Kasai Y."/>
            <person name="Jindo T."/>
            <person name="Kobayashi D."/>
            <person name="Shimada A."/>
            <person name="Toyoda A."/>
            <person name="Kuroki Y."/>
            <person name="Fujiyama A."/>
            <person name="Sasaki T."/>
            <person name="Shimizu A."/>
            <person name="Asakawa S."/>
            <person name="Shimizu N."/>
            <person name="Hashimoto S."/>
            <person name="Yang J."/>
            <person name="Lee Y."/>
            <person name="Matsushima K."/>
            <person name="Sugano S."/>
            <person name="Sakaizumi M."/>
            <person name="Narita T."/>
            <person name="Ohishi K."/>
            <person name="Haga S."/>
            <person name="Ohta F."/>
            <person name="Nomoto H."/>
            <person name="Nogata K."/>
            <person name="Morishita T."/>
            <person name="Endo T."/>
            <person name="Shin-I T."/>
            <person name="Takeda H."/>
            <person name="Morishita S."/>
            <person name="Kohara Y."/>
        </authorList>
    </citation>
    <scope>NUCLEOTIDE SEQUENCE [LARGE SCALE GENOMIC DNA]</scope>
    <source>
        <strain>Hd-rR</strain>
    </source>
</reference>
<dbReference type="Ensembl" id="ENSORLT00020028489.1">
    <property type="protein sequence ID" value="ENSORLP00020034076.1"/>
    <property type="gene ID" value="ENSORLG00020020390.1"/>
</dbReference>
<dbReference type="Pfam" id="PF21549">
    <property type="entry name" value="PRDM2_PR"/>
    <property type="match status" value="1"/>
</dbReference>
<organism evidence="4 5">
    <name type="scientific">Oryzias latipes</name>
    <name type="common">Japanese rice fish</name>
    <name type="synonym">Japanese killifish</name>
    <dbReference type="NCBI Taxonomy" id="8090"/>
    <lineage>
        <taxon>Eukaryota</taxon>
        <taxon>Metazoa</taxon>
        <taxon>Chordata</taxon>
        <taxon>Craniata</taxon>
        <taxon>Vertebrata</taxon>
        <taxon>Euteleostomi</taxon>
        <taxon>Actinopterygii</taxon>
        <taxon>Neopterygii</taxon>
        <taxon>Teleostei</taxon>
        <taxon>Neoteleostei</taxon>
        <taxon>Acanthomorphata</taxon>
        <taxon>Ovalentaria</taxon>
        <taxon>Atherinomorphae</taxon>
        <taxon>Beloniformes</taxon>
        <taxon>Adrianichthyidae</taxon>
        <taxon>Oryziinae</taxon>
        <taxon>Oryzias</taxon>
    </lineage>
</organism>
<name>A0A3P9MMI4_ORYLA</name>
<dbReference type="CDD" id="cd19188">
    <property type="entry name" value="PR-SET_PRDM2"/>
    <property type="match status" value="1"/>
</dbReference>
<dbReference type="SUPFAM" id="SSF82199">
    <property type="entry name" value="SET domain"/>
    <property type="match status" value="1"/>
</dbReference>
<dbReference type="InterPro" id="IPR001214">
    <property type="entry name" value="SET_dom"/>
</dbReference>
<dbReference type="InterPro" id="IPR046341">
    <property type="entry name" value="SET_dom_sf"/>
</dbReference>
<dbReference type="Gene3D" id="2.170.270.10">
    <property type="entry name" value="SET domain"/>
    <property type="match status" value="1"/>
</dbReference>
<dbReference type="PROSITE" id="PS50280">
    <property type="entry name" value="SET"/>
    <property type="match status" value="1"/>
</dbReference>
<evidence type="ECO:0000313" key="5">
    <source>
        <dbReference type="Proteomes" id="UP000265180"/>
    </source>
</evidence>
<dbReference type="Proteomes" id="UP000265180">
    <property type="component" value="Chromosome 5"/>
</dbReference>
<dbReference type="SMART" id="SM00317">
    <property type="entry name" value="SET"/>
    <property type="match status" value="1"/>
</dbReference>
<dbReference type="InterPro" id="IPR044414">
    <property type="entry name" value="PRDM2_PR-SET"/>
</dbReference>
<reference evidence="4 5" key="2">
    <citation type="submission" date="2017-04" db="EMBL/GenBank/DDBJ databases">
        <title>CpG methylation of centromeres and impact of large insertions on vertebrate speciation.</title>
        <authorList>
            <person name="Ichikawa K."/>
            <person name="Yoshimura J."/>
            <person name="Morishita S."/>
        </authorList>
    </citation>
    <scope>NUCLEOTIDE SEQUENCE</scope>
    <source>
        <strain evidence="4 5">HNI</strain>
    </source>
</reference>
<dbReference type="AlphaFoldDB" id="A0A3P9MMI4"/>
<accession>A0A3P9MMI4</accession>
<keyword evidence="1" id="KW-0805">Transcription regulation</keyword>
<proteinExistence type="predicted"/>
<evidence type="ECO:0000256" key="1">
    <source>
        <dbReference type="ARBA" id="ARBA00023015"/>
    </source>
</evidence>
<dbReference type="InterPro" id="IPR050331">
    <property type="entry name" value="Zinc_finger"/>
</dbReference>
<evidence type="ECO:0000256" key="2">
    <source>
        <dbReference type="ARBA" id="ARBA00023163"/>
    </source>
</evidence>
<protein>
    <recommendedName>
        <fullName evidence="3">SET domain-containing protein</fullName>
    </recommendedName>
</protein>
<reference evidence="4" key="3">
    <citation type="submission" date="2025-08" db="UniProtKB">
        <authorList>
            <consortium name="Ensembl"/>
        </authorList>
    </citation>
    <scope>IDENTIFICATION</scope>
    <source>
        <strain evidence="4">HNI</strain>
    </source>
</reference>
<dbReference type="PANTHER" id="PTHR16515:SF37">
    <property type="entry name" value="PR DOMAIN ZINC FINGER PROTEIN 2"/>
    <property type="match status" value="1"/>
</dbReference>
<reference evidence="4" key="4">
    <citation type="submission" date="2025-09" db="UniProtKB">
        <authorList>
            <consortium name="Ensembl"/>
        </authorList>
    </citation>
    <scope>IDENTIFICATION</scope>
    <source>
        <strain evidence="4">HNI</strain>
    </source>
</reference>
<keyword evidence="2" id="KW-0804">Transcription</keyword>
<sequence>MAASGAVVESLEEIPAHVWKGLPASLNLGPSAINQNRIGVWATQGIPKGKRFGPFVGEKKKRSQVTSNVYMWEVYFPSRGWMCIDATDPMKGNWLRYVNWARSSKEQNLFPLEINRAIYYKVLKPIRPGEELLVWYTVEDNPEITAALEEERANSLNGKNSHRAKQGEASLQTISARELRLQLRLSRRLLAAPTPLFSPHSSRKLKWGASWLQLKEG</sequence>
<dbReference type="FunFam" id="2.170.270.10:FF:000100">
    <property type="entry name" value="PR domain-containing 2, with ZNF domain b"/>
    <property type="match status" value="1"/>
</dbReference>
<evidence type="ECO:0000313" key="4">
    <source>
        <dbReference type="Ensembl" id="ENSORLP00020034076.1"/>
    </source>
</evidence>
<dbReference type="GO" id="GO:0042054">
    <property type="term" value="F:histone methyltransferase activity"/>
    <property type="evidence" value="ECO:0007669"/>
    <property type="project" value="InterPro"/>
</dbReference>
<evidence type="ECO:0000259" key="3">
    <source>
        <dbReference type="PROSITE" id="PS50280"/>
    </source>
</evidence>